<reference evidence="7" key="3">
    <citation type="submission" date="2019-07" db="EMBL/GenBank/DDBJ databases">
        <authorList>
            <person name="Whitman W."/>
            <person name="Huntemann M."/>
            <person name="Clum A."/>
            <person name="Pillay M."/>
            <person name="Palaniappan K."/>
            <person name="Varghese N."/>
            <person name="Mikhailova N."/>
            <person name="Stamatis D."/>
            <person name="Reddy T."/>
            <person name="Daum C."/>
            <person name="Shapiro N."/>
            <person name="Ivanova N."/>
            <person name="Kyrpides N."/>
            <person name="Woyke T."/>
        </authorList>
    </citation>
    <scope>NUCLEOTIDE SEQUENCE</scope>
    <source>
        <strain evidence="7">CGMCC 1.5380</strain>
    </source>
</reference>
<comment type="subcellular location">
    <subcellularLocation>
        <location evidence="1">Membrane</location>
        <topology evidence="1">Multi-pass membrane protein</topology>
    </subcellularLocation>
</comment>
<dbReference type="EMBL" id="QQBA01000030">
    <property type="protein sequence ID" value="RDI49441.1"/>
    <property type="molecule type" value="Genomic_DNA"/>
</dbReference>
<feature type="transmembrane region" description="Helical" evidence="5">
    <location>
        <begin position="70"/>
        <end position="88"/>
    </location>
</feature>
<dbReference type="AlphaFoldDB" id="A0A562PFW5"/>
<evidence type="ECO:0000256" key="4">
    <source>
        <dbReference type="ARBA" id="ARBA00023136"/>
    </source>
</evidence>
<organism evidence="7 9">
    <name type="scientific">Flavobacterium glaciei</name>
    <dbReference type="NCBI Taxonomy" id="386300"/>
    <lineage>
        <taxon>Bacteria</taxon>
        <taxon>Pseudomonadati</taxon>
        <taxon>Bacteroidota</taxon>
        <taxon>Flavobacteriia</taxon>
        <taxon>Flavobacteriales</taxon>
        <taxon>Flavobacteriaceae</taxon>
        <taxon>Flavobacterium</taxon>
    </lineage>
</organism>
<evidence type="ECO:0000256" key="1">
    <source>
        <dbReference type="ARBA" id="ARBA00004141"/>
    </source>
</evidence>
<dbReference type="InterPro" id="IPR019109">
    <property type="entry name" value="MamF_MmsF"/>
</dbReference>
<evidence type="ECO:0000256" key="3">
    <source>
        <dbReference type="ARBA" id="ARBA00022989"/>
    </source>
</evidence>
<sequence length="145" mass="16722">MIHIKQFSYEPGEHEAETASSSYLMSLIAIIVGLPLPIVNLIATMIFYFGNRKSTYFVRWHCTQALLSQLSMLFINSFGFWWTISIIFTDETITSKYIAYIIAAIIFNLTEFIATIYTAIQTRKGIHVEWWFYGALTNLICKPKS</sequence>
<dbReference type="RefSeq" id="WP_114755376.1">
    <property type="nucleotide sequence ID" value="NZ_QQBA01000030.1"/>
</dbReference>
<evidence type="ECO:0000313" key="8">
    <source>
        <dbReference type="Proteomes" id="UP000254518"/>
    </source>
</evidence>
<reference evidence="7 9" key="1">
    <citation type="journal article" date="2015" name="Stand. Genomic Sci.">
        <title>Genomic Encyclopedia of Bacterial and Archaeal Type Strains, Phase III: the genomes of soil and plant-associated and newly described type strains.</title>
        <authorList>
            <person name="Whitman W.B."/>
            <person name="Woyke T."/>
            <person name="Klenk H.P."/>
            <person name="Zhou Y."/>
            <person name="Lilburn T.G."/>
            <person name="Beck B.J."/>
            <person name="De Vos P."/>
            <person name="Vandamme P."/>
            <person name="Eisen J.A."/>
            <person name="Garrity G."/>
            <person name="Hugenholtz P."/>
            <person name="Kyrpides N.C."/>
        </authorList>
    </citation>
    <scope>NUCLEOTIDE SEQUENCE [LARGE SCALE GENOMIC DNA]</scope>
    <source>
        <strain evidence="7 9">CGMCC 1.5380</strain>
    </source>
</reference>
<evidence type="ECO:0000256" key="2">
    <source>
        <dbReference type="ARBA" id="ARBA00022692"/>
    </source>
</evidence>
<protein>
    <recommendedName>
        <fullName evidence="10">Tic20 family protein</fullName>
    </recommendedName>
</protein>
<dbReference type="Pfam" id="PF09685">
    <property type="entry name" value="MamF_MmsF"/>
    <property type="match status" value="1"/>
</dbReference>
<dbReference type="EMBL" id="VLKX01000035">
    <property type="protein sequence ID" value="TWI43345.1"/>
    <property type="molecule type" value="Genomic_DNA"/>
</dbReference>
<keyword evidence="3 5" id="KW-1133">Transmembrane helix</keyword>
<comment type="caution">
    <text evidence="7">The sequence shown here is derived from an EMBL/GenBank/DDBJ whole genome shotgun (WGS) entry which is preliminary data.</text>
</comment>
<feature type="transmembrane region" description="Helical" evidence="5">
    <location>
        <begin position="100"/>
        <end position="120"/>
    </location>
</feature>
<evidence type="ECO:0008006" key="10">
    <source>
        <dbReference type="Google" id="ProtNLM"/>
    </source>
</evidence>
<proteinExistence type="predicted"/>
<gene>
    <name evidence="6" type="ORF">DFR66_1303</name>
    <name evidence="7" type="ORF">IQ02_02895</name>
</gene>
<keyword evidence="8" id="KW-1185">Reference proteome</keyword>
<evidence type="ECO:0000313" key="7">
    <source>
        <dbReference type="EMBL" id="TWI43345.1"/>
    </source>
</evidence>
<evidence type="ECO:0000313" key="6">
    <source>
        <dbReference type="EMBL" id="RDI49441.1"/>
    </source>
</evidence>
<accession>A0A562PFW5</accession>
<evidence type="ECO:0000313" key="9">
    <source>
        <dbReference type="Proteomes" id="UP000321392"/>
    </source>
</evidence>
<keyword evidence="2 5" id="KW-0812">Transmembrane</keyword>
<name>A0A562PFW5_9FLAO</name>
<dbReference type="Proteomes" id="UP000254518">
    <property type="component" value="Unassembled WGS sequence"/>
</dbReference>
<reference evidence="6 8" key="2">
    <citation type="submission" date="2018-07" db="EMBL/GenBank/DDBJ databases">
        <title>Genomic Encyclopedia of Type Strains, Phase IV (KMG-IV): sequencing the most valuable type-strain genomes for metagenomic binning, comparative biology and taxonomic classification.</title>
        <authorList>
            <person name="Goeker M."/>
        </authorList>
    </citation>
    <scope>NUCLEOTIDE SEQUENCE [LARGE SCALE GENOMIC DNA]</scope>
    <source>
        <strain evidence="6 8">DSM 19728</strain>
    </source>
</reference>
<dbReference type="Proteomes" id="UP000321392">
    <property type="component" value="Unassembled WGS sequence"/>
</dbReference>
<dbReference type="OrthoDB" id="1092330at2"/>
<evidence type="ECO:0000256" key="5">
    <source>
        <dbReference type="SAM" id="Phobius"/>
    </source>
</evidence>
<keyword evidence="4 5" id="KW-0472">Membrane</keyword>
<feature type="transmembrane region" description="Helical" evidence="5">
    <location>
        <begin position="23"/>
        <end position="49"/>
    </location>
</feature>